<name>A0A3P7IZF8_STRVU</name>
<keyword evidence="1" id="KW-0175">Coiled coil</keyword>
<protein>
    <submittedName>
        <fullName evidence="2">Uncharacterized protein</fullName>
    </submittedName>
</protein>
<accession>A0A3P7IZF8</accession>
<evidence type="ECO:0000256" key="1">
    <source>
        <dbReference type="SAM" id="Coils"/>
    </source>
</evidence>
<sequence>MATDIALYADRLAQKEHELIELQATFNKYKLKSKVKFDQLRKEVSAYCSDHGYSIDDKENNALLLIRLAETEVELDAACREAEALRKEMSKKQTQLNDQLILIRVCELIYISGAFLMQSSFRTWRNSFVRFNL</sequence>
<dbReference type="Proteomes" id="UP000270094">
    <property type="component" value="Unassembled WGS sequence"/>
</dbReference>
<reference evidence="2 3" key="1">
    <citation type="submission" date="2018-11" db="EMBL/GenBank/DDBJ databases">
        <authorList>
            <consortium name="Pathogen Informatics"/>
        </authorList>
    </citation>
    <scope>NUCLEOTIDE SEQUENCE [LARGE SCALE GENOMIC DNA]</scope>
</reference>
<dbReference type="OrthoDB" id="2441647at2759"/>
<dbReference type="AlphaFoldDB" id="A0A3P7IZF8"/>
<feature type="coiled-coil region" evidence="1">
    <location>
        <begin position="5"/>
        <end position="32"/>
    </location>
</feature>
<evidence type="ECO:0000313" key="2">
    <source>
        <dbReference type="EMBL" id="VDM75956.1"/>
    </source>
</evidence>
<feature type="coiled-coil region" evidence="1">
    <location>
        <begin position="68"/>
        <end position="99"/>
    </location>
</feature>
<gene>
    <name evidence="2" type="ORF">SVUK_LOCUS10954</name>
</gene>
<dbReference type="EMBL" id="UYYB01096095">
    <property type="protein sequence ID" value="VDM75956.1"/>
    <property type="molecule type" value="Genomic_DNA"/>
</dbReference>
<organism evidence="2 3">
    <name type="scientific">Strongylus vulgaris</name>
    <name type="common">Blood worm</name>
    <dbReference type="NCBI Taxonomy" id="40348"/>
    <lineage>
        <taxon>Eukaryota</taxon>
        <taxon>Metazoa</taxon>
        <taxon>Ecdysozoa</taxon>
        <taxon>Nematoda</taxon>
        <taxon>Chromadorea</taxon>
        <taxon>Rhabditida</taxon>
        <taxon>Rhabditina</taxon>
        <taxon>Rhabditomorpha</taxon>
        <taxon>Strongyloidea</taxon>
        <taxon>Strongylidae</taxon>
        <taxon>Strongylus</taxon>
    </lineage>
</organism>
<evidence type="ECO:0000313" key="3">
    <source>
        <dbReference type="Proteomes" id="UP000270094"/>
    </source>
</evidence>
<keyword evidence="3" id="KW-1185">Reference proteome</keyword>
<proteinExistence type="predicted"/>